<evidence type="ECO:0000313" key="2">
    <source>
        <dbReference type="EMBL" id="GMH93436.1"/>
    </source>
</evidence>
<dbReference type="SUPFAM" id="SSF48403">
    <property type="entry name" value="Ankyrin repeat"/>
    <property type="match status" value="1"/>
</dbReference>
<reference evidence="3" key="1">
    <citation type="journal article" date="2023" name="Commun. Biol.">
        <title>Genome analysis of Parmales, the sister group of diatoms, reveals the evolutionary specialization of diatoms from phago-mixotrophs to photoautotrophs.</title>
        <authorList>
            <person name="Ban H."/>
            <person name="Sato S."/>
            <person name="Yoshikawa S."/>
            <person name="Yamada K."/>
            <person name="Nakamura Y."/>
            <person name="Ichinomiya M."/>
            <person name="Sato N."/>
            <person name="Blanc-Mathieu R."/>
            <person name="Endo H."/>
            <person name="Kuwata A."/>
            <person name="Ogata H."/>
        </authorList>
    </citation>
    <scope>NUCLEOTIDE SEQUENCE [LARGE SCALE GENOMIC DNA]</scope>
    <source>
        <strain evidence="3">NIES 3701</strain>
    </source>
</reference>
<keyword evidence="3" id="KW-1185">Reference proteome</keyword>
<dbReference type="Pfam" id="PF13637">
    <property type="entry name" value="Ank_4"/>
    <property type="match status" value="1"/>
</dbReference>
<gene>
    <name evidence="2" type="ORF">TrST_g7471</name>
</gene>
<accession>A0A9W7BRW6</accession>
<dbReference type="EMBL" id="BRXY01000413">
    <property type="protein sequence ID" value="GMH93436.1"/>
    <property type="molecule type" value="Genomic_DNA"/>
</dbReference>
<organism evidence="2 3">
    <name type="scientific">Triparma strigata</name>
    <dbReference type="NCBI Taxonomy" id="1606541"/>
    <lineage>
        <taxon>Eukaryota</taxon>
        <taxon>Sar</taxon>
        <taxon>Stramenopiles</taxon>
        <taxon>Ochrophyta</taxon>
        <taxon>Bolidophyceae</taxon>
        <taxon>Parmales</taxon>
        <taxon>Triparmaceae</taxon>
        <taxon>Triparma</taxon>
    </lineage>
</organism>
<dbReference type="InterPro" id="IPR036770">
    <property type="entry name" value="Ankyrin_rpt-contain_sf"/>
</dbReference>
<dbReference type="OrthoDB" id="187035at2759"/>
<dbReference type="Proteomes" id="UP001165085">
    <property type="component" value="Unassembled WGS sequence"/>
</dbReference>
<dbReference type="InterPro" id="IPR052050">
    <property type="entry name" value="SecEffector_AnkRepeat"/>
</dbReference>
<dbReference type="InterPro" id="IPR002110">
    <property type="entry name" value="Ankyrin_rpt"/>
</dbReference>
<proteinExistence type="predicted"/>
<protein>
    <recommendedName>
        <fullName evidence="4">Ankyrin repeat domain containing protein</fullName>
    </recommendedName>
</protein>
<comment type="caution">
    <text evidence="2">The sequence shown here is derived from an EMBL/GenBank/DDBJ whole genome shotgun (WGS) entry which is preliminary data.</text>
</comment>
<dbReference type="PANTHER" id="PTHR46586:SF3">
    <property type="entry name" value="ANKYRIN REPEAT-CONTAINING PROTEIN"/>
    <property type="match status" value="1"/>
</dbReference>
<evidence type="ECO:0000256" key="1">
    <source>
        <dbReference type="SAM" id="MobiDB-lite"/>
    </source>
</evidence>
<evidence type="ECO:0000313" key="3">
    <source>
        <dbReference type="Proteomes" id="UP001165085"/>
    </source>
</evidence>
<feature type="region of interest" description="Disordered" evidence="1">
    <location>
        <begin position="150"/>
        <end position="172"/>
    </location>
</feature>
<name>A0A9W7BRW6_9STRA</name>
<dbReference type="Gene3D" id="1.25.40.20">
    <property type="entry name" value="Ankyrin repeat-containing domain"/>
    <property type="match status" value="1"/>
</dbReference>
<evidence type="ECO:0008006" key="4">
    <source>
        <dbReference type="Google" id="ProtNLM"/>
    </source>
</evidence>
<sequence>MDSLADLGAALPSSDGVSTLEAVFGDDAMLRSILCCVPHDDRWAASRVCQHWLKLFRAGWHYWCKCGDEREAKLRWGGETALAKQRARAVPAGAGGVGALGGVLGVPVGQLLRRLSGGAEHAARGGRERRCRDAEMGARAGLPRRMGRRGLRRGCRRTPRGAEVGRGGGLSAPQGTLRGGNIELLRWLREEKEVPWDGQACYEAAKEGHLEVLQWARENGAPWDDQTCAFAAQGGHLRVLQWAVEHGCPTNGYVTLFAAHRGHLDVLRWALAHGCACHPRAAQDAVRNGHLEAARCAFSHGASMKGVLRAALTGGHVDAAEWAKANGAEWDSQTCLQVCEYAARLGQLRVLRWAAEHGCELSNQITLLAASQSHADVLRWAIARGVECHPLAAKTAAANGRLEAVHFAVLHGCSMDGVIAEANRGNHVDVVRWATEREQGTGGSLPVDNDLDLD</sequence>
<dbReference type="PANTHER" id="PTHR46586">
    <property type="entry name" value="ANKYRIN REPEAT-CONTAINING PROTEIN"/>
    <property type="match status" value="1"/>
</dbReference>
<feature type="compositionally biased region" description="Basic residues" evidence="1">
    <location>
        <begin position="150"/>
        <end position="159"/>
    </location>
</feature>
<dbReference type="AlphaFoldDB" id="A0A9W7BRW6"/>